<evidence type="ECO:0000256" key="2">
    <source>
        <dbReference type="ARBA" id="ARBA00022692"/>
    </source>
</evidence>
<organism evidence="5 6">
    <name type="scientific">Triparma strigata</name>
    <dbReference type="NCBI Taxonomy" id="1606541"/>
    <lineage>
        <taxon>Eukaryota</taxon>
        <taxon>Sar</taxon>
        <taxon>Stramenopiles</taxon>
        <taxon>Ochrophyta</taxon>
        <taxon>Bolidophyceae</taxon>
        <taxon>Parmales</taxon>
        <taxon>Triparmaceae</taxon>
        <taxon>Triparma</taxon>
    </lineage>
</organism>
<name>A0A9W7C4K0_9STRA</name>
<accession>A0A9W7C4K0</accession>
<evidence type="ECO:0000313" key="6">
    <source>
        <dbReference type="Proteomes" id="UP001165085"/>
    </source>
</evidence>
<protein>
    <submittedName>
        <fullName evidence="5">Uncharacterized protein</fullName>
    </submittedName>
</protein>
<gene>
    <name evidence="5" type="ORF">TrST_g6745</name>
</gene>
<keyword evidence="2 4" id="KW-0812">Transmembrane</keyword>
<evidence type="ECO:0000256" key="3">
    <source>
        <dbReference type="ARBA" id="ARBA00023136"/>
    </source>
</evidence>
<comment type="caution">
    <text evidence="5">The sequence shown here is derived from an EMBL/GenBank/DDBJ whole genome shotgun (WGS) entry which is preliminary data.</text>
</comment>
<reference evidence="6" key="1">
    <citation type="journal article" date="2023" name="Commun. Biol.">
        <title>Genome analysis of Parmales, the sister group of diatoms, reveals the evolutionary specialization of diatoms from phago-mixotrophs to photoautotrophs.</title>
        <authorList>
            <person name="Ban H."/>
            <person name="Sato S."/>
            <person name="Yoshikawa S."/>
            <person name="Yamada K."/>
            <person name="Nakamura Y."/>
            <person name="Ichinomiya M."/>
            <person name="Sato N."/>
            <person name="Blanc-Mathieu R."/>
            <person name="Endo H."/>
            <person name="Kuwata A."/>
            <person name="Ogata H."/>
        </authorList>
    </citation>
    <scope>NUCLEOTIDE SEQUENCE [LARGE SCALE GENOMIC DNA]</scope>
    <source>
        <strain evidence="6">NIES 3701</strain>
    </source>
</reference>
<dbReference type="OrthoDB" id="193361at2759"/>
<keyword evidence="3 4" id="KW-0472">Membrane</keyword>
<dbReference type="EMBL" id="BRXY01000509">
    <property type="protein sequence ID" value="GMH98123.1"/>
    <property type="molecule type" value="Genomic_DNA"/>
</dbReference>
<comment type="subcellular location">
    <subcellularLocation>
        <location evidence="1">Membrane</location>
    </subcellularLocation>
</comment>
<evidence type="ECO:0000313" key="5">
    <source>
        <dbReference type="EMBL" id="GMH98123.1"/>
    </source>
</evidence>
<evidence type="ECO:0000256" key="1">
    <source>
        <dbReference type="ARBA" id="ARBA00004370"/>
    </source>
</evidence>
<dbReference type="Gene3D" id="1.50.40.10">
    <property type="entry name" value="Mitochondrial carrier domain"/>
    <property type="match status" value="1"/>
</dbReference>
<keyword evidence="6" id="KW-1185">Reference proteome</keyword>
<dbReference type="SUPFAM" id="SSF103506">
    <property type="entry name" value="Mitochondrial carrier"/>
    <property type="match status" value="1"/>
</dbReference>
<feature type="transmembrane region" description="Helical" evidence="4">
    <location>
        <begin position="27"/>
        <end position="47"/>
    </location>
</feature>
<sequence>MSTSSQLPVGLSPPERMPKIARVQPYLIGYGACISIISPSISCYQLCKLYNRKIPPSQLFRTSLMIFPHQTLLKVAQMNMSTPVKEYLNPWAAFAAVGVLQGVVYGQANVHFTRAFKFVSPVPTLTIAAVFRGSGFAGFRDMISQGAPFVLSGSVRESVFEPVLGKNSEVAKWSAVISTSVAATVASQGMHNAQITMQADQSLNYSETVKNLWKKNGVATLWKGAEARVGLLLIVNLLNELLLKPAWEGD</sequence>
<dbReference type="AlphaFoldDB" id="A0A9W7C4K0"/>
<dbReference type="GO" id="GO:0016020">
    <property type="term" value="C:membrane"/>
    <property type="evidence" value="ECO:0007669"/>
    <property type="project" value="UniProtKB-SubCell"/>
</dbReference>
<evidence type="ECO:0000256" key="4">
    <source>
        <dbReference type="SAM" id="Phobius"/>
    </source>
</evidence>
<proteinExistence type="predicted"/>
<dbReference type="Proteomes" id="UP001165085">
    <property type="component" value="Unassembled WGS sequence"/>
</dbReference>
<keyword evidence="4" id="KW-1133">Transmembrane helix</keyword>
<dbReference type="InterPro" id="IPR023395">
    <property type="entry name" value="MCP_dom_sf"/>
</dbReference>